<reference evidence="2" key="1">
    <citation type="submission" date="2021-05" db="EMBL/GenBank/DDBJ databases">
        <authorList>
            <person name="Alioto T."/>
            <person name="Alioto T."/>
            <person name="Gomez Garrido J."/>
        </authorList>
    </citation>
    <scope>NUCLEOTIDE SEQUENCE</scope>
</reference>
<dbReference type="EMBL" id="HBUE01128588">
    <property type="protein sequence ID" value="CAG6495387.1"/>
    <property type="molecule type" value="Transcribed_RNA"/>
</dbReference>
<evidence type="ECO:0000313" key="2">
    <source>
        <dbReference type="EMBL" id="CAG6495387.1"/>
    </source>
</evidence>
<accession>A0A8D8G3T7</accession>
<sequence>MKLASHPKKLIRMTLWTLNLSSWKLFPVETNLSTMTTKVTTIPTPTVRLKFCRPRKKKTSPNLVGKSANSAASATRPEADSNGRPAFFDQTAAPPASSSAGRESRTRCANSYCPNCSRSSLTPHSVSSSPTTSAMCPALGLR</sequence>
<dbReference type="AlphaFoldDB" id="A0A8D8G3T7"/>
<organism evidence="2">
    <name type="scientific">Culex pipiens</name>
    <name type="common">House mosquito</name>
    <dbReference type="NCBI Taxonomy" id="7175"/>
    <lineage>
        <taxon>Eukaryota</taxon>
        <taxon>Metazoa</taxon>
        <taxon>Ecdysozoa</taxon>
        <taxon>Arthropoda</taxon>
        <taxon>Hexapoda</taxon>
        <taxon>Insecta</taxon>
        <taxon>Pterygota</taxon>
        <taxon>Neoptera</taxon>
        <taxon>Endopterygota</taxon>
        <taxon>Diptera</taxon>
        <taxon>Nematocera</taxon>
        <taxon>Culicoidea</taxon>
        <taxon>Culicidae</taxon>
        <taxon>Culicinae</taxon>
        <taxon>Culicini</taxon>
        <taxon>Culex</taxon>
        <taxon>Culex</taxon>
    </lineage>
</organism>
<feature type="region of interest" description="Disordered" evidence="1">
    <location>
        <begin position="51"/>
        <end position="142"/>
    </location>
</feature>
<name>A0A8D8G3T7_CULPI</name>
<protein>
    <submittedName>
        <fullName evidence="2">(northern house mosquito) hypothetical protein</fullName>
    </submittedName>
</protein>
<evidence type="ECO:0000256" key="1">
    <source>
        <dbReference type="SAM" id="MobiDB-lite"/>
    </source>
</evidence>
<proteinExistence type="predicted"/>
<feature type="compositionally biased region" description="Polar residues" evidence="1">
    <location>
        <begin position="96"/>
        <end position="116"/>
    </location>
</feature>
<feature type="compositionally biased region" description="Low complexity" evidence="1">
    <location>
        <begin position="117"/>
        <end position="133"/>
    </location>
</feature>